<dbReference type="EMBL" id="AP022574">
    <property type="protein sequence ID" value="BBX71207.1"/>
    <property type="molecule type" value="Genomic_DNA"/>
</dbReference>
<dbReference type="AlphaFoldDB" id="A0A7I7MHF1"/>
<name>A0A7I7MHF1_9MYCO</name>
<evidence type="ECO:0000313" key="1">
    <source>
        <dbReference type="EMBL" id="BBX71207.1"/>
    </source>
</evidence>
<dbReference type="KEGG" id="mpsc:MPSYJ_46680"/>
<proteinExistence type="predicted"/>
<sequence>MRFRRNHPFHPRVGAVAPIKRLWLEFVRGGEPWERYDCVGGSTIMLGSECGLARERRAEQPALWERRHPGYA</sequence>
<organism evidence="1 2">
    <name type="scientific">Mycolicibacterium psychrotolerans</name>
    <dbReference type="NCBI Taxonomy" id="216929"/>
    <lineage>
        <taxon>Bacteria</taxon>
        <taxon>Bacillati</taxon>
        <taxon>Actinomycetota</taxon>
        <taxon>Actinomycetes</taxon>
        <taxon>Mycobacteriales</taxon>
        <taxon>Mycobacteriaceae</taxon>
        <taxon>Mycolicibacterium</taxon>
    </lineage>
</organism>
<dbReference type="Proteomes" id="UP000466514">
    <property type="component" value="Chromosome"/>
</dbReference>
<protein>
    <submittedName>
        <fullName evidence="1">Uncharacterized protein</fullName>
    </submittedName>
</protein>
<keyword evidence="2" id="KW-1185">Reference proteome</keyword>
<reference evidence="1 2" key="1">
    <citation type="journal article" date="2019" name="Emerg. Microbes Infect.">
        <title>Comprehensive subspecies identification of 175 nontuberculous mycobacteria species based on 7547 genomic profiles.</title>
        <authorList>
            <person name="Matsumoto Y."/>
            <person name="Kinjo T."/>
            <person name="Motooka D."/>
            <person name="Nabeya D."/>
            <person name="Jung N."/>
            <person name="Uechi K."/>
            <person name="Horii T."/>
            <person name="Iida T."/>
            <person name="Fujita J."/>
            <person name="Nakamura S."/>
        </authorList>
    </citation>
    <scope>NUCLEOTIDE SEQUENCE [LARGE SCALE GENOMIC DNA]</scope>
    <source>
        <strain evidence="1 2">JCM 13323</strain>
    </source>
</reference>
<gene>
    <name evidence="1" type="ORF">MPSYJ_46680</name>
</gene>
<accession>A0A7I7MHF1</accession>
<evidence type="ECO:0000313" key="2">
    <source>
        <dbReference type="Proteomes" id="UP000466514"/>
    </source>
</evidence>